<evidence type="ECO:0000259" key="10">
    <source>
        <dbReference type="PROSITE" id="PS50109"/>
    </source>
</evidence>
<evidence type="ECO:0000256" key="2">
    <source>
        <dbReference type="ARBA" id="ARBA00012438"/>
    </source>
</evidence>
<sequence>MDQENLFGNERKILEASRKIMEEAAHEHNELLPEFSKLVIDYERLIKLTTKIFKISDIQGKNIKQHEDEMRQMNHDLQHLEKSRRKLMSDISHELGTPMTSVQGYVKAMLDGVIEPGEPHLRMIYNKVLLVNDLVDDLFELSKLEASKAIFQFSEYPLEQVLDLLRGRFELEAADRGYQFSVEDFQENIPEAGYVSISIDLKRFEQVMNNFVNNAFRYTAPGGMIKIHGEVHIEKQRMLANGLHCEVTFKVSDSGEGIDEEALPHVFDRFYRAIKAKSSTTPGTGLGLAIAKEIVQQHNGQIGVNSVKNHGCTFYFTLPGTIILDQAWETES</sequence>
<dbReference type="SUPFAM" id="SSF55874">
    <property type="entry name" value="ATPase domain of HSP90 chaperone/DNA topoisomerase II/histidine kinase"/>
    <property type="match status" value="1"/>
</dbReference>
<reference evidence="11 12" key="1">
    <citation type="submission" date="2022-09" db="EMBL/GenBank/DDBJ databases">
        <authorList>
            <person name="Han X.L."/>
            <person name="Wang Q."/>
            <person name="Lu T."/>
        </authorList>
    </citation>
    <scope>NUCLEOTIDE SEQUENCE [LARGE SCALE GENOMIC DNA]</scope>
    <source>
        <strain evidence="11 12">WQ 127069</strain>
    </source>
</reference>
<keyword evidence="3" id="KW-0597">Phosphoprotein</keyword>
<dbReference type="InterPro" id="IPR003594">
    <property type="entry name" value="HATPase_dom"/>
</dbReference>
<name>A0ABT2URC7_9BACL</name>
<dbReference type="PROSITE" id="PS50109">
    <property type="entry name" value="HIS_KIN"/>
    <property type="match status" value="1"/>
</dbReference>
<organism evidence="11 12">
    <name type="scientific">Paenibacillus baimaensis</name>
    <dbReference type="NCBI Taxonomy" id="2982185"/>
    <lineage>
        <taxon>Bacteria</taxon>
        <taxon>Bacillati</taxon>
        <taxon>Bacillota</taxon>
        <taxon>Bacilli</taxon>
        <taxon>Bacillales</taxon>
        <taxon>Paenibacillaceae</taxon>
        <taxon>Paenibacillus</taxon>
    </lineage>
</organism>
<dbReference type="InterPro" id="IPR036890">
    <property type="entry name" value="HATPase_C_sf"/>
</dbReference>
<evidence type="ECO:0000313" key="11">
    <source>
        <dbReference type="EMBL" id="MCU6797224.1"/>
    </source>
</evidence>
<comment type="caution">
    <text evidence="11">The sequence shown here is derived from an EMBL/GenBank/DDBJ whole genome shotgun (WGS) entry which is preliminary data.</text>
</comment>
<dbReference type="InterPro" id="IPR005467">
    <property type="entry name" value="His_kinase_dom"/>
</dbReference>
<dbReference type="InterPro" id="IPR003661">
    <property type="entry name" value="HisK_dim/P_dom"/>
</dbReference>
<proteinExistence type="predicted"/>
<evidence type="ECO:0000313" key="12">
    <source>
        <dbReference type="Proteomes" id="UP001652445"/>
    </source>
</evidence>
<dbReference type="RefSeq" id="WP_262688038.1">
    <property type="nucleotide sequence ID" value="NZ_JAOQIO010000115.1"/>
</dbReference>
<dbReference type="Gene3D" id="1.10.287.130">
    <property type="match status" value="1"/>
</dbReference>
<accession>A0ABT2URC7</accession>
<keyword evidence="12" id="KW-1185">Reference proteome</keyword>
<dbReference type="InterPro" id="IPR036097">
    <property type="entry name" value="HisK_dim/P_sf"/>
</dbReference>
<evidence type="ECO:0000256" key="4">
    <source>
        <dbReference type="ARBA" id="ARBA00022679"/>
    </source>
</evidence>
<dbReference type="SMART" id="SM00387">
    <property type="entry name" value="HATPase_c"/>
    <property type="match status" value="1"/>
</dbReference>
<keyword evidence="5" id="KW-0547">Nucleotide-binding</keyword>
<evidence type="ECO:0000256" key="7">
    <source>
        <dbReference type="ARBA" id="ARBA00022840"/>
    </source>
</evidence>
<dbReference type="Pfam" id="PF02518">
    <property type="entry name" value="HATPase_c"/>
    <property type="match status" value="1"/>
</dbReference>
<feature type="domain" description="Histidine kinase" evidence="10">
    <location>
        <begin position="90"/>
        <end position="322"/>
    </location>
</feature>
<dbReference type="PANTHER" id="PTHR43711">
    <property type="entry name" value="TWO-COMPONENT HISTIDINE KINASE"/>
    <property type="match status" value="1"/>
</dbReference>
<feature type="coiled-coil region" evidence="9">
    <location>
        <begin position="63"/>
        <end position="90"/>
    </location>
</feature>
<dbReference type="InterPro" id="IPR004358">
    <property type="entry name" value="Sig_transdc_His_kin-like_C"/>
</dbReference>
<dbReference type="Gene3D" id="3.30.565.10">
    <property type="entry name" value="Histidine kinase-like ATPase, C-terminal domain"/>
    <property type="match status" value="1"/>
</dbReference>
<evidence type="ECO:0000256" key="8">
    <source>
        <dbReference type="ARBA" id="ARBA00023012"/>
    </source>
</evidence>
<keyword evidence="9" id="KW-0175">Coiled coil</keyword>
<evidence type="ECO:0000256" key="5">
    <source>
        <dbReference type="ARBA" id="ARBA00022741"/>
    </source>
</evidence>
<keyword evidence="7" id="KW-0067">ATP-binding</keyword>
<dbReference type="CDD" id="cd00082">
    <property type="entry name" value="HisKA"/>
    <property type="match status" value="1"/>
</dbReference>
<dbReference type="Proteomes" id="UP001652445">
    <property type="component" value="Unassembled WGS sequence"/>
</dbReference>
<dbReference type="SUPFAM" id="SSF47384">
    <property type="entry name" value="Homodimeric domain of signal transducing histidine kinase"/>
    <property type="match status" value="1"/>
</dbReference>
<dbReference type="PANTHER" id="PTHR43711:SF1">
    <property type="entry name" value="HISTIDINE KINASE 1"/>
    <property type="match status" value="1"/>
</dbReference>
<dbReference type="GO" id="GO:0016301">
    <property type="term" value="F:kinase activity"/>
    <property type="evidence" value="ECO:0007669"/>
    <property type="project" value="UniProtKB-KW"/>
</dbReference>
<dbReference type="InterPro" id="IPR050736">
    <property type="entry name" value="Sensor_HK_Regulatory"/>
</dbReference>
<dbReference type="PRINTS" id="PR00344">
    <property type="entry name" value="BCTRLSENSOR"/>
</dbReference>
<protein>
    <recommendedName>
        <fullName evidence="2">histidine kinase</fullName>
        <ecNumber evidence="2">2.7.13.3</ecNumber>
    </recommendedName>
</protein>
<evidence type="ECO:0000256" key="6">
    <source>
        <dbReference type="ARBA" id="ARBA00022777"/>
    </source>
</evidence>
<dbReference type="SMART" id="SM00388">
    <property type="entry name" value="HisKA"/>
    <property type="match status" value="1"/>
</dbReference>
<keyword evidence="6 11" id="KW-0418">Kinase</keyword>
<evidence type="ECO:0000256" key="3">
    <source>
        <dbReference type="ARBA" id="ARBA00022553"/>
    </source>
</evidence>
<dbReference type="EMBL" id="JAOQIO010000115">
    <property type="protein sequence ID" value="MCU6797224.1"/>
    <property type="molecule type" value="Genomic_DNA"/>
</dbReference>
<evidence type="ECO:0000256" key="9">
    <source>
        <dbReference type="SAM" id="Coils"/>
    </source>
</evidence>
<keyword evidence="4" id="KW-0808">Transferase</keyword>
<comment type="catalytic activity">
    <reaction evidence="1">
        <text>ATP + protein L-histidine = ADP + protein N-phospho-L-histidine.</text>
        <dbReference type="EC" id="2.7.13.3"/>
    </reaction>
</comment>
<keyword evidence="8" id="KW-0902">Two-component regulatory system</keyword>
<evidence type="ECO:0000256" key="1">
    <source>
        <dbReference type="ARBA" id="ARBA00000085"/>
    </source>
</evidence>
<gene>
    <name evidence="11" type="ORF">OB236_34360</name>
</gene>
<dbReference type="EC" id="2.7.13.3" evidence="2"/>
<dbReference type="Pfam" id="PF00512">
    <property type="entry name" value="HisKA"/>
    <property type="match status" value="1"/>
</dbReference>